<name>A0ACA9R4E6_9GLOM</name>
<evidence type="ECO:0000313" key="1">
    <source>
        <dbReference type="EMBL" id="CAG8776707.1"/>
    </source>
</evidence>
<proteinExistence type="predicted"/>
<organism evidence="1 2">
    <name type="scientific">Racocetra persica</name>
    <dbReference type="NCBI Taxonomy" id="160502"/>
    <lineage>
        <taxon>Eukaryota</taxon>
        <taxon>Fungi</taxon>
        <taxon>Fungi incertae sedis</taxon>
        <taxon>Mucoromycota</taxon>
        <taxon>Glomeromycotina</taxon>
        <taxon>Glomeromycetes</taxon>
        <taxon>Diversisporales</taxon>
        <taxon>Gigasporaceae</taxon>
        <taxon>Racocetra</taxon>
    </lineage>
</organism>
<reference evidence="1" key="1">
    <citation type="submission" date="2021-06" db="EMBL/GenBank/DDBJ databases">
        <authorList>
            <person name="Kallberg Y."/>
            <person name="Tangrot J."/>
            <person name="Rosling A."/>
        </authorList>
    </citation>
    <scope>NUCLEOTIDE SEQUENCE</scope>
    <source>
        <strain evidence="1">MA461A</strain>
    </source>
</reference>
<comment type="caution">
    <text evidence="1">The sequence shown here is derived from an EMBL/GenBank/DDBJ whole genome shotgun (WGS) entry which is preliminary data.</text>
</comment>
<dbReference type="Proteomes" id="UP000789920">
    <property type="component" value="Unassembled WGS sequence"/>
</dbReference>
<accession>A0ACA9R4E6</accession>
<gene>
    <name evidence="1" type="ORF">RPERSI_LOCUS17037</name>
</gene>
<dbReference type="EMBL" id="CAJVQC010043071">
    <property type="protein sequence ID" value="CAG8776707.1"/>
    <property type="molecule type" value="Genomic_DNA"/>
</dbReference>
<keyword evidence="2" id="KW-1185">Reference proteome</keyword>
<protein>
    <submittedName>
        <fullName evidence="1">5630_t:CDS:1</fullName>
    </submittedName>
</protein>
<feature type="non-terminal residue" evidence="1">
    <location>
        <position position="170"/>
    </location>
</feature>
<evidence type="ECO:0000313" key="2">
    <source>
        <dbReference type="Proteomes" id="UP000789920"/>
    </source>
</evidence>
<sequence length="170" mass="19522">MSSSSIQLKEIVPSYDNNYDNSYDNGYNNDYDNDCDNDCDNNYNNNTISTDSKQNNGSDVILNCSHKEFSCGCGGSTTTLWHHLESAYRAQYVKTEKYCKKIKKMQDECGTVENMFRKNPKDLSSIKLASVDNMRLWDMFAVWIVNHQCPLAIIEDPKLIKIIEYLNPTV</sequence>